<evidence type="ECO:0000313" key="1">
    <source>
        <dbReference type="EMBL" id="GCD48351.1"/>
    </source>
</evidence>
<name>A0A401WGB3_STREY</name>
<dbReference type="EMBL" id="BHZD01000001">
    <property type="protein sequence ID" value="GCD48351.1"/>
    <property type="molecule type" value="Genomic_DNA"/>
</dbReference>
<organism evidence="1 2">
    <name type="scientific">Streptomyces paromomycinus</name>
    <name type="common">Streptomyces rimosus subsp. paromomycinus</name>
    <dbReference type="NCBI Taxonomy" id="92743"/>
    <lineage>
        <taxon>Bacteria</taxon>
        <taxon>Bacillati</taxon>
        <taxon>Actinomycetota</taxon>
        <taxon>Actinomycetes</taxon>
        <taxon>Kitasatosporales</taxon>
        <taxon>Streptomycetaceae</taxon>
        <taxon>Streptomyces</taxon>
    </lineage>
</organism>
<comment type="caution">
    <text evidence="1">The sequence shown here is derived from an EMBL/GenBank/DDBJ whole genome shotgun (WGS) entry which is preliminary data.</text>
</comment>
<dbReference type="AlphaFoldDB" id="A0A401WGB3"/>
<keyword evidence="2" id="KW-1185">Reference proteome</keyword>
<gene>
    <name evidence="1" type="ORF">GKJPGBOP_08148</name>
</gene>
<protein>
    <submittedName>
        <fullName evidence="1">Uncharacterized protein</fullName>
    </submittedName>
</protein>
<sequence>MTAPQPEVTVEDEFPELDELEVIDAKELKLGGSYHAYVYIAAEDIYGTAD</sequence>
<reference evidence="1 2" key="1">
    <citation type="submission" date="2018-11" db="EMBL/GenBank/DDBJ databases">
        <title>Whole genome sequence of Streptomyces paromomycinus NBRC 15454(T).</title>
        <authorList>
            <person name="Komaki H."/>
            <person name="Tamura T."/>
        </authorList>
    </citation>
    <scope>NUCLEOTIDE SEQUENCE [LARGE SCALE GENOMIC DNA]</scope>
    <source>
        <strain evidence="1 2">NBRC 15454</strain>
    </source>
</reference>
<dbReference type="Proteomes" id="UP000286746">
    <property type="component" value="Unassembled WGS sequence"/>
</dbReference>
<proteinExistence type="predicted"/>
<evidence type="ECO:0000313" key="2">
    <source>
        <dbReference type="Proteomes" id="UP000286746"/>
    </source>
</evidence>
<dbReference type="RefSeq" id="WP_170251995.1">
    <property type="nucleotide sequence ID" value="NZ_BHZD01000001.1"/>
</dbReference>
<accession>A0A401WGB3</accession>